<name>A0A0B3SNI3_9RHOB</name>
<dbReference type="EMBL" id="JSUQ01000014">
    <property type="protein sequence ID" value="KHQ51944.1"/>
    <property type="molecule type" value="Genomic_DNA"/>
</dbReference>
<dbReference type="AlphaFoldDB" id="A0A0B3SNI3"/>
<sequence>MMRFLLATALCFAAATATSEPMTFKRASSGGICVGCTWVAAAGEITADTPDAFRAFLEKTGVEGHIELDSPGGNLGAAIALGRLFRDHGLTVSVGRTQIVDGFAETLQGEGTCESACTFALLGGQERWVEPGQLGVHQFYAPEGQNLPTSATQQIMGQIVLYLVEMGISAELVTLASQVPPGGMHFLDAAELDRLRIASVPRDTRRVEVAEGGLVLRWEILFDSGAPEKEFTLRCSHEQEGWLLTIRDHSAQEYIYYFDPAKADDMVLTIGEERIPMWQAHHIASGVDDDVHWMTLGLPVNPKDHTGKRFFFESNDLPRERGVLSGGGQFPDAATLDAMLRACGD</sequence>
<reference evidence="2 3" key="1">
    <citation type="submission" date="2014-10" db="EMBL/GenBank/DDBJ databases">
        <title>Genome sequence of Ponticoccus sp. strain UMTAT08 isolated from clonal culture of toxic dinoflagellate Alexandrium tamiyavanichii.</title>
        <authorList>
            <person name="Gan H.Y."/>
            <person name="Muhd D.-D."/>
            <person name="Mohd Noor M.E."/>
            <person name="Yeong Y.S."/>
            <person name="Usup G."/>
        </authorList>
    </citation>
    <scope>NUCLEOTIDE SEQUENCE [LARGE SCALE GENOMIC DNA]</scope>
    <source>
        <strain evidence="2 3">UMTAT08</strain>
    </source>
</reference>
<feature type="signal peptide" evidence="1">
    <location>
        <begin position="1"/>
        <end position="19"/>
    </location>
</feature>
<keyword evidence="1" id="KW-0732">Signal</keyword>
<feature type="chain" id="PRO_5002081684" evidence="1">
    <location>
        <begin position="20"/>
        <end position="345"/>
    </location>
</feature>
<proteinExistence type="predicted"/>
<keyword evidence="3" id="KW-1185">Reference proteome</keyword>
<comment type="caution">
    <text evidence="2">The sequence shown here is derived from an EMBL/GenBank/DDBJ whole genome shotgun (WGS) entry which is preliminary data.</text>
</comment>
<organism evidence="2 3">
    <name type="scientific">Mameliella alba</name>
    <dbReference type="NCBI Taxonomy" id="561184"/>
    <lineage>
        <taxon>Bacteria</taxon>
        <taxon>Pseudomonadati</taxon>
        <taxon>Pseudomonadota</taxon>
        <taxon>Alphaproteobacteria</taxon>
        <taxon>Rhodobacterales</taxon>
        <taxon>Roseobacteraceae</taxon>
        <taxon>Mameliella</taxon>
    </lineage>
</organism>
<dbReference type="OrthoDB" id="5936191at2"/>
<dbReference type="STRING" id="561184.SAMN05216376_104247"/>
<dbReference type="Proteomes" id="UP000030960">
    <property type="component" value="Unassembled WGS sequence"/>
</dbReference>
<accession>A0A0B3SNI3</accession>
<evidence type="ECO:0000256" key="1">
    <source>
        <dbReference type="SAM" id="SignalP"/>
    </source>
</evidence>
<evidence type="ECO:0000313" key="3">
    <source>
        <dbReference type="Proteomes" id="UP000030960"/>
    </source>
</evidence>
<dbReference type="RefSeq" id="WP_043144190.1">
    <property type="nucleotide sequence ID" value="NZ_JSUQ01000014.1"/>
</dbReference>
<protein>
    <submittedName>
        <fullName evidence="2">Periplasmic protein-like protein</fullName>
    </submittedName>
</protein>
<gene>
    <name evidence="2" type="ORF">OA50_03581</name>
</gene>
<evidence type="ECO:0000313" key="2">
    <source>
        <dbReference type="EMBL" id="KHQ51944.1"/>
    </source>
</evidence>
<dbReference type="SUPFAM" id="SSF52096">
    <property type="entry name" value="ClpP/crotonase"/>
    <property type="match status" value="1"/>
</dbReference>
<dbReference type="InterPro" id="IPR029045">
    <property type="entry name" value="ClpP/crotonase-like_dom_sf"/>
</dbReference>